<dbReference type="EMBL" id="NHTK01004823">
    <property type="protein sequence ID" value="PPQ84764.1"/>
    <property type="molecule type" value="Genomic_DNA"/>
</dbReference>
<name>A0A409X1W2_9AGAR</name>
<feature type="coiled-coil region" evidence="1">
    <location>
        <begin position="260"/>
        <end position="308"/>
    </location>
</feature>
<evidence type="ECO:0000256" key="2">
    <source>
        <dbReference type="SAM" id="MobiDB-lite"/>
    </source>
</evidence>
<dbReference type="InParanoid" id="A0A409X1W2"/>
<feature type="compositionally biased region" description="Basic residues" evidence="2">
    <location>
        <begin position="129"/>
        <end position="146"/>
    </location>
</feature>
<feature type="compositionally biased region" description="Basic and acidic residues" evidence="2">
    <location>
        <begin position="109"/>
        <end position="122"/>
    </location>
</feature>
<protein>
    <submittedName>
        <fullName evidence="3">Uncharacterized protein</fullName>
    </submittedName>
</protein>
<accession>A0A409X1W2</accession>
<evidence type="ECO:0000256" key="1">
    <source>
        <dbReference type="SAM" id="Coils"/>
    </source>
</evidence>
<feature type="compositionally biased region" description="Low complexity" evidence="2">
    <location>
        <begin position="188"/>
        <end position="197"/>
    </location>
</feature>
<evidence type="ECO:0000313" key="4">
    <source>
        <dbReference type="Proteomes" id="UP000284842"/>
    </source>
</evidence>
<feature type="compositionally biased region" description="Polar residues" evidence="2">
    <location>
        <begin position="69"/>
        <end position="105"/>
    </location>
</feature>
<feature type="region of interest" description="Disordered" evidence="2">
    <location>
        <begin position="172"/>
        <end position="197"/>
    </location>
</feature>
<keyword evidence="1" id="KW-0175">Coiled coil</keyword>
<comment type="caution">
    <text evidence="3">The sequence shown here is derived from an EMBL/GenBank/DDBJ whole genome shotgun (WGS) entry which is preliminary data.</text>
</comment>
<dbReference type="STRING" id="181874.A0A409X1W2"/>
<sequence>MMDDIESLDDIYVTLEEEKRQVQSTRNTTPSQTHAALSILNGALGIRAEESTPPKPIPIPIQHLFPGDNDSTLLAESNTARQATSSHPNHPYPSQHQRARSNSTPHHPLAREIERGRDKTEAHTSTPKRSGKTKEPKRSHRKHSSTRRLLEELNIQLQLHDLEMDGVGPSQPYITKDAPPTRSHPRTRTYTTTTRSSDSISTMLAVTSERLQQETRRANEAEKQAEDVLRLFKEMVEGKNRTERELKKRRDEEVLWRTRLDEAQAEINRAQNVVAQIDKQRIDAEDEARRLREKLRKLYEERAVENARDEGRRAGFEEGLRQGRMLGVVSSIASSEKERERSEERERQREQRRLEEEARRRDEEEEESRREEERRRNEERELEERRRRDEEEQRRKEEEEQKIERDRKRHEEAERIARERLREQFERNKNETATQSSKDSVKNLRPRRVSNAHTALYNPPPLPAPPTQHNLKPSFPIPLTMPQPETTNKDANPLPQPPIPITPSNLRSPSPPKPTSPPNTEHRNTNRNA</sequence>
<organism evidence="3 4">
    <name type="scientific">Panaeolus cyanescens</name>
    <dbReference type="NCBI Taxonomy" id="181874"/>
    <lineage>
        <taxon>Eukaryota</taxon>
        <taxon>Fungi</taxon>
        <taxon>Dikarya</taxon>
        <taxon>Basidiomycota</taxon>
        <taxon>Agaricomycotina</taxon>
        <taxon>Agaricomycetes</taxon>
        <taxon>Agaricomycetidae</taxon>
        <taxon>Agaricales</taxon>
        <taxon>Agaricineae</taxon>
        <taxon>Galeropsidaceae</taxon>
        <taxon>Panaeolus</taxon>
    </lineage>
</organism>
<feature type="compositionally biased region" description="Basic and acidic residues" evidence="2">
    <location>
        <begin position="520"/>
        <end position="529"/>
    </location>
</feature>
<dbReference type="OrthoDB" id="3268221at2759"/>
<feature type="region of interest" description="Disordered" evidence="2">
    <location>
        <begin position="48"/>
        <end position="149"/>
    </location>
</feature>
<reference evidence="3 4" key="1">
    <citation type="journal article" date="2018" name="Evol. Lett.">
        <title>Horizontal gene cluster transfer increased hallucinogenic mushroom diversity.</title>
        <authorList>
            <person name="Reynolds H.T."/>
            <person name="Vijayakumar V."/>
            <person name="Gluck-Thaler E."/>
            <person name="Korotkin H.B."/>
            <person name="Matheny P.B."/>
            <person name="Slot J.C."/>
        </authorList>
    </citation>
    <scope>NUCLEOTIDE SEQUENCE [LARGE SCALE GENOMIC DNA]</scope>
    <source>
        <strain evidence="3 4">2629</strain>
    </source>
</reference>
<dbReference type="Proteomes" id="UP000284842">
    <property type="component" value="Unassembled WGS sequence"/>
</dbReference>
<keyword evidence="4" id="KW-1185">Reference proteome</keyword>
<gene>
    <name evidence="3" type="ORF">CVT24_002909</name>
</gene>
<evidence type="ECO:0000313" key="3">
    <source>
        <dbReference type="EMBL" id="PPQ84764.1"/>
    </source>
</evidence>
<dbReference type="AlphaFoldDB" id="A0A409X1W2"/>
<feature type="compositionally biased region" description="Basic and acidic residues" evidence="2">
    <location>
        <begin position="335"/>
        <end position="430"/>
    </location>
</feature>
<feature type="coiled-coil region" evidence="1">
    <location>
        <begin position="204"/>
        <end position="231"/>
    </location>
</feature>
<feature type="region of interest" description="Disordered" evidence="2">
    <location>
        <begin position="327"/>
        <end position="529"/>
    </location>
</feature>
<proteinExistence type="predicted"/>
<feature type="non-terminal residue" evidence="3">
    <location>
        <position position="529"/>
    </location>
</feature>